<keyword evidence="1" id="KW-0472">Membrane</keyword>
<protein>
    <submittedName>
        <fullName evidence="2">Uncharacterized protein</fullName>
    </submittedName>
</protein>
<gene>
    <name evidence="2" type="ORF">NCTC10359_01459</name>
</gene>
<keyword evidence="1" id="KW-0812">Transmembrane</keyword>
<evidence type="ECO:0000313" key="3">
    <source>
        <dbReference type="Proteomes" id="UP000254437"/>
    </source>
</evidence>
<accession>A0A378TQI0</accession>
<dbReference type="AlphaFoldDB" id="A0A378TQI0"/>
<evidence type="ECO:0000256" key="1">
    <source>
        <dbReference type="SAM" id="Phobius"/>
    </source>
</evidence>
<dbReference type="RefSeq" id="WP_181814391.1">
    <property type="nucleotide sequence ID" value="NZ_UGQU01000002.1"/>
</dbReference>
<name>A0A378TQI0_MORLA</name>
<evidence type="ECO:0000313" key="2">
    <source>
        <dbReference type="EMBL" id="STZ63046.1"/>
    </source>
</evidence>
<reference evidence="2 3" key="1">
    <citation type="submission" date="2018-06" db="EMBL/GenBank/DDBJ databases">
        <authorList>
            <consortium name="Pathogen Informatics"/>
            <person name="Doyle S."/>
        </authorList>
    </citation>
    <scope>NUCLEOTIDE SEQUENCE [LARGE SCALE GENOMIC DNA]</scope>
    <source>
        <strain evidence="2 3">NCTC10359</strain>
    </source>
</reference>
<organism evidence="2 3">
    <name type="scientific">Moraxella lacunata</name>
    <dbReference type="NCBI Taxonomy" id="477"/>
    <lineage>
        <taxon>Bacteria</taxon>
        <taxon>Pseudomonadati</taxon>
        <taxon>Pseudomonadota</taxon>
        <taxon>Gammaproteobacteria</taxon>
        <taxon>Moraxellales</taxon>
        <taxon>Moraxellaceae</taxon>
        <taxon>Moraxella</taxon>
    </lineage>
</organism>
<proteinExistence type="predicted"/>
<dbReference type="Proteomes" id="UP000254437">
    <property type="component" value="Unassembled WGS sequence"/>
</dbReference>
<feature type="transmembrane region" description="Helical" evidence="1">
    <location>
        <begin position="15"/>
        <end position="39"/>
    </location>
</feature>
<keyword evidence="1" id="KW-1133">Transmembrane helix</keyword>
<sequence>MNNNKENKYPTLKVIMLYPLLGGAIFCVIVIAIMFLILLNSGVAFSLEYFGIVK</sequence>
<dbReference type="EMBL" id="UGQU01000002">
    <property type="protein sequence ID" value="STZ63046.1"/>
    <property type="molecule type" value="Genomic_DNA"/>
</dbReference>